<evidence type="ECO:0000256" key="2">
    <source>
        <dbReference type="ARBA" id="ARBA00004496"/>
    </source>
</evidence>
<evidence type="ECO:0000313" key="11">
    <source>
        <dbReference type="EMBL" id="CEM31055.1"/>
    </source>
</evidence>
<dbReference type="InterPro" id="IPR023379">
    <property type="entry name" value="BART_dom"/>
</dbReference>
<keyword evidence="8" id="KW-0966">Cell projection</keyword>
<dbReference type="GO" id="GO:0005930">
    <property type="term" value="C:axoneme"/>
    <property type="evidence" value="ECO:0007669"/>
    <property type="project" value="TreeGrafter"/>
</dbReference>
<evidence type="ECO:0000256" key="6">
    <source>
        <dbReference type="ARBA" id="ARBA00023054"/>
    </source>
</evidence>
<evidence type="ECO:0000256" key="5">
    <source>
        <dbReference type="ARBA" id="ARBA00022490"/>
    </source>
</evidence>
<keyword evidence="5" id="KW-0963">Cytoplasm</keyword>
<dbReference type="GO" id="GO:0097546">
    <property type="term" value="C:ciliary base"/>
    <property type="evidence" value="ECO:0007669"/>
    <property type="project" value="TreeGrafter"/>
</dbReference>
<keyword evidence="6" id="KW-0175">Coiled coil</keyword>
<comment type="similarity">
    <text evidence="3">Belongs to the CFAP36 family.</text>
</comment>
<evidence type="ECO:0000256" key="3">
    <source>
        <dbReference type="ARBA" id="ARBA00007460"/>
    </source>
</evidence>
<evidence type="ECO:0000256" key="7">
    <source>
        <dbReference type="ARBA" id="ARBA00023069"/>
    </source>
</evidence>
<evidence type="ECO:0000256" key="4">
    <source>
        <dbReference type="ARBA" id="ARBA00021815"/>
    </source>
</evidence>
<feature type="domain" description="BART" evidence="10">
    <location>
        <begin position="15"/>
        <end position="105"/>
    </location>
</feature>
<dbReference type="PANTHER" id="PTHR21532">
    <property type="entry name" value="PHOSPHODIESTERASE HL"/>
    <property type="match status" value="1"/>
</dbReference>
<keyword evidence="7" id="KW-0969">Cilium</keyword>
<evidence type="ECO:0000256" key="8">
    <source>
        <dbReference type="ARBA" id="ARBA00023273"/>
    </source>
</evidence>
<dbReference type="InterPro" id="IPR038888">
    <property type="entry name" value="CFAP36"/>
</dbReference>
<reference evidence="11" key="1">
    <citation type="submission" date="2014-11" db="EMBL/GenBank/DDBJ databases">
        <authorList>
            <person name="Otto D Thomas"/>
            <person name="Naeem Raeece"/>
        </authorList>
    </citation>
    <scope>NUCLEOTIDE SEQUENCE</scope>
</reference>
<gene>
    <name evidence="11" type="ORF">Cvel_4873</name>
</gene>
<organism evidence="11">
    <name type="scientific">Chromera velia CCMP2878</name>
    <dbReference type="NCBI Taxonomy" id="1169474"/>
    <lineage>
        <taxon>Eukaryota</taxon>
        <taxon>Sar</taxon>
        <taxon>Alveolata</taxon>
        <taxon>Colpodellida</taxon>
        <taxon>Chromeraceae</taxon>
        <taxon>Chromera</taxon>
    </lineage>
</organism>
<proteinExistence type="inferred from homology"/>
<accession>A0A0G4GLS6</accession>
<evidence type="ECO:0000256" key="9">
    <source>
        <dbReference type="ARBA" id="ARBA00031593"/>
    </source>
</evidence>
<protein>
    <recommendedName>
        <fullName evidence="4">Cilia- and flagella-associated protein 36</fullName>
    </recommendedName>
    <alternativeName>
        <fullName evidence="9">Coiled-coil domain-containing protein 104</fullName>
    </alternativeName>
</protein>
<dbReference type="PANTHER" id="PTHR21532:SF0">
    <property type="entry name" value="CILIA- AND FLAGELLA-ASSOCIATED PROTEIN 36"/>
    <property type="match status" value="1"/>
</dbReference>
<dbReference type="AlphaFoldDB" id="A0A0G4GLS6"/>
<name>A0A0G4GLS6_9ALVE</name>
<evidence type="ECO:0000259" key="10">
    <source>
        <dbReference type="Pfam" id="PF11527"/>
    </source>
</evidence>
<comment type="subcellular location">
    <subcellularLocation>
        <location evidence="1">Cell projection</location>
        <location evidence="1">Cilium</location>
    </subcellularLocation>
    <subcellularLocation>
        <location evidence="2">Cytoplasm</location>
    </subcellularLocation>
</comment>
<evidence type="ECO:0000256" key="1">
    <source>
        <dbReference type="ARBA" id="ARBA00004138"/>
    </source>
</evidence>
<sequence length="110" mass="12881">MVQNYVFNDALLQDAITFADKHCDIFEDTPEQKLEYTTVYNDFKQLFETKVETYLSEKGVTMEQFEEVLTKHKDDENSKMVVELLWACASYEMFVSLMVERKADKLTGKA</sequence>
<dbReference type="EMBL" id="CDMZ01001337">
    <property type="protein sequence ID" value="CEM31055.1"/>
    <property type="molecule type" value="Genomic_DNA"/>
</dbReference>
<dbReference type="InterPro" id="IPR042541">
    <property type="entry name" value="BART_sf"/>
</dbReference>
<dbReference type="VEuPathDB" id="CryptoDB:Cvel_4873"/>
<dbReference type="Pfam" id="PF11527">
    <property type="entry name" value="ARL2_Bind_BART"/>
    <property type="match status" value="1"/>
</dbReference>
<dbReference type="Gene3D" id="1.20.1520.10">
    <property type="entry name" value="ADP-ribosylation factor-like 2-binding protein, domain"/>
    <property type="match status" value="1"/>
</dbReference>